<dbReference type="OrthoDB" id="2010150at2759"/>
<protein>
    <recommendedName>
        <fullName evidence="1">F-box domain-containing protein</fullName>
    </recommendedName>
</protein>
<gene>
    <name evidence="2" type="ORF">AQUCO_07800008v1</name>
</gene>
<dbReference type="EMBL" id="KZ305095">
    <property type="protein sequence ID" value="PIA27374.1"/>
    <property type="molecule type" value="Genomic_DNA"/>
</dbReference>
<sequence>MAMETVNLRRLRLCSGRRNLNQSGNLHVLPKEIMFDIFSRLPVQTLSKFRFVCKHWYNLINDPLFINFHHSSASGFLVIGCTTKFKEDYDRQIYLLVDNQEEDQNAIPHCFSTINSSNLKPLNIQFDEFKSRKIRLVASSNGFICVGVIYTVGSAGGGIWKRIDTHNIIISNPVLIRMPPSQEFLNRALHWELEDFRKPQSKHSIGVVHIGDENFTTLETPPLDRGLNYRDLMTLHQCLCLTDEFNDRLVIWVMKSYGVAASWVREHVIDKEILGRLRTAPYITVKTLKNGSALFRGGEYHGYYHFEKREFEQILIHPPPINLDIVVHIGSLISPTSIAGTYEEYQVPPPTIRKPIRFTLKRKAEKPLTALYIFQN</sequence>
<dbReference type="PANTHER" id="PTHR31672">
    <property type="entry name" value="BNACNNG10540D PROTEIN"/>
    <property type="match status" value="1"/>
</dbReference>
<evidence type="ECO:0000259" key="1">
    <source>
        <dbReference type="PROSITE" id="PS50181"/>
    </source>
</evidence>
<evidence type="ECO:0000313" key="3">
    <source>
        <dbReference type="Proteomes" id="UP000230069"/>
    </source>
</evidence>
<dbReference type="PANTHER" id="PTHR31672:SF13">
    <property type="entry name" value="F-BOX PROTEIN CPR30-LIKE"/>
    <property type="match status" value="1"/>
</dbReference>
<dbReference type="InterPro" id="IPR001810">
    <property type="entry name" value="F-box_dom"/>
</dbReference>
<name>A0A2G5C7V4_AQUCA</name>
<dbReference type="CDD" id="cd22157">
    <property type="entry name" value="F-box_AtFBW1-like"/>
    <property type="match status" value="1"/>
</dbReference>
<reference evidence="2 3" key="1">
    <citation type="submission" date="2017-09" db="EMBL/GenBank/DDBJ databases">
        <title>WGS assembly of Aquilegia coerulea Goldsmith.</title>
        <authorList>
            <person name="Hodges S."/>
            <person name="Kramer E."/>
            <person name="Nordborg M."/>
            <person name="Tomkins J."/>
            <person name="Borevitz J."/>
            <person name="Derieg N."/>
            <person name="Yan J."/>
            <person name="Mihaltcheva S."/>
            <person name="Hayes R.D."/>
            <person name="Rokhsar D."/>
        </authorList>
    </citation>
    <scope>NUCLEOTIDE SEQUENCE [LARGE SCALE GENOMIC DNA]</scope>
    <source>
        <strain evidence="3">cv. Goldsmith</strain>
    </source>
</reference>
<dbReference type="SMART" id="SM00256">
    <property type="entry name" value="FBOX"/>
    <property type="match status" value="1"/>
</dbReference>
<dbReference type="InterPro" id="IPR036047">
    <property type="entry name" value="F-box-like_dom_sf"/>
</dbReference>
<dbReference type="Pfam" id="PF12937">
    <property type="entry name" value="F-box-like"/>
    <property type="match status" value="1"/>
</dbReference>
<feature type="domain" description="F-box" evidence="1">
    <location>
        <begin position="23"/>
        <end position="68"/>
    </location>
</feature>
<dbReference type="PROSITE" id="PS50181">
    <property type="entry name" value="FBOX"/>
    <property type="match status" value="1"/>
</dbReference>
<proteinExistence type="predicted"/>
<organism evidence="2 3">
    <name type="scientific">Aquilegia coerulea</name>
    <name type="common">Rocky mountain columbine</name>
    <dbReference type="NCBI Taxonomy" id="218851"/>
    <lineage>
        <taxon>Eukaryota</taxon>
        <taxon>Viridiplantae</taxon>
        <taxon>Streptophyta</taxon>
        <taxon>Embryophyta</taxon>
        <taxon>Tracheophyta</taxon>
        <taxon>Spermatophyta</taxon>
        <taxon>Magnoliopsida</taxon>
        <taxon>Ranunculales</taxon>
        <taxon>Ranunculaceae</taxon>
        <taxon>Thalictroideae</taxon>
        <taxon>Aquilegia</taxon>
    </lineage>
</organism>
<dbReference type="SUPFAM" id="SSF81383">
    <property type="entry name" value="F-box domain"/>
    <property type="match status" value="1"/>
</dbReference>
<dbReference type="Gene3D" id="1.20.1280.50">
    <property type="match status" value="1"/>
</dbReference>
<keyword evidence="3" id="KW-1185">Reference proteome</keyword>
<dbReference type="InterPro" id="IPR050796">
    <property type="entry name" value="SCF_F-box_component"/>
</dbReference>
<dbReference type="FunCoup" id="A0A2G5C7V4">
    <property type="interactions" value="627"/>
</dbReference>
<evidence type="ECO:0000313" key="2">
    <source>
        <dbReference type="EMBL" id="PIA27374.1"/>
    </source>
</evidence>
<dbReference type="AlphaFoldDB" id="A0A2G5C7V4"/>
<accession>A0A2G5C7V4</accession>
<dbReference type="Proteomes" id="UP000230069">
    <property type="component" value="Unassembled WGS sequence"/>
</dbReference>
<dbReference type="InParanoid" id="A0A2G5C7V4"/>